<reference evidence="1" key="1">
    <citation type="submission" date="2022-07" db="EMBL/GenBank/DDBJ databases">
        <authorList>
            <person name="Macas J."/>
            <person name="Novak P."/>
            <person name="Neumann P."/>
        </authorList>
    </citation>
    <scope>NUCLEOTIDE SEQUENCE</scope>
</reference>
<accession>A0A9P0ZMS6</accession>
<gene>
    <name evidence="1" type="ORF">CEURO_LOCUS17023</name>
</gene>
<dbReference type="Proteomes" id="UP001152484">
    <property type="component" value="Unassembled WGS sequence"/>
</dbReference>
<evidence type="ECO:0000313" key="1">
    <source>
        <dbReference type="EMBL" id="CAH9105713.1"/>
    </source>
</evidence>
<protein>
    <submittedName>
        <fullName evidence="1">Uncharacterized protein</fullName>
    </submittedName>
</protein>
<evidence type="ECO:0000313" key="2">
    <source>
        <dbReference type="Proteomes" id="UP001152484"/>
    </source>
</evidence>
<proteinExistence type="predicted"/>
<name>A0A9P0ZMS6_CUSEU</name>
<organism evidence="1 2">
    <name type="scientific">Cuscuta europaea</name>
    <name type="common">European dodder</name>
    <dbReference type="NCBI Taxonomy" id="41803"/>
    <lineage>
        <taxon>Eukaryota</taxon>
        <taxon>Viridiplantae</taxon>
        <taxon>Streptophyta</taxon>
        <taxon>Embryophyta</taxon>
        <taxon>Tracheophyta</taxon>
        <taxon>Spermatophyta</taxon>
        <taxon>Magnoliopsida</taxon>
        <taxon>eudicotyledons</taxon>
        <taxon>Gunneridae</taxon>
        <taxon>Pentapetalae</taxon>
        <taxon>asterids</taxon>
        <taxon>lamiids</taxon>
        <taxon>Solanales</taxon>
        <taxon>Convolvulaceae</taxon>
        <taxon>Cuscuteae</taxon>
        <taxon>Cuscuta</taxon>
        <taxon>Cuscuta subgen. Cuscuta</taxon>
    </lineage>
</organism>
<comment type="caution">
    <text evidence="1">The sequence shown here is derived from an EMBL/GenBank/DDBJ whole genome shotgun (WGS) entry which is preliminary data.</text>
</comment>
<keyword evidence="2" id="KW-1185">Reference proteome</keyword>
<dbReference type="EMBL" id="CAMAPE010000048">
    <property type="protein sequence ID" value="CAH9105713.1"/>
    <property type="molecule type" value="Genomic_DNA"/>
</dbReference>
<sequence length="9" mass="1003">MVLPEVGMK</sequence>